<proteinExistence type="predicted"/>
<sequence length="67" mass="7837">MNATGYFYYFILLLAATGALTLRIDVKEYDRQGLNKEKKLTRLLAWGNLILGASLFTADWAFQKWFW</sequence>
<keyword evidence="1" id="KW-1133">Transmembrane helix</keyword>
<evidence type="ECO:0000256" key="1">
    <source>
        <dbReference type="SAM" id="Phobius"/>
    </source>
</evidence>
<dbReference type="OrthoDB" id="2897521at2"/>
<comment type="caution">
    <text evidence="2">The sequence shown here is derived from an EMBL/GenBank/DDBJ whole genome shotgun (WGS) entry which is preliminary data.</text>
</comment>
<dbReference type="RefSeq" id="WP_113033330.1">
    <property type="nucleotide sequence ID" value="NZ_QMFB01000015.1"/>
</dbReference>
<keyword evidence="1" id="KW-0472">Membrane</keyword>
<dbReference type="InterPro" id="IPR049971">
    <property type="entry name" value="CLC_0170-like"/>
</dbReference>
<name>A0A329MGB2_9BACL</name>
<protein>
    <submittedName>
        <fullName evidence="2">Uncharacterized protein</fullName>
    </submittedName>
</protein>
<evidence type="ECO:0000313" key="3">
    <source>
        <dbReference type="Proteomes" id="UP000250369"/>
    </source>
</evidence>
<keyword evidence="3" id="KW-1185">Reference proteome</keyword>
<organism evidence="2 3">
    <name type="scientific">Paenibacillus contaminans</name>
    <dbReference type="NCBI Taxonomy" id="450362"/>
    <lineage>
        <taxon>Bacteria</taxon>
        <taxon>Bacillati</taxon>
        <taxon>Bacillota</taxon>
        <taxon>Bacilli</taxon>
        <taxon>Bacillales</taxon>
        <taxon>Paenibacillaceae</taxon>
        <taxon>Paenibacillus</taxon>
    </lineage>
</organism>
<reference evidence="2 3" key="1">
    <citation type="journal article" date="2009" name="Int. J. Syst. Evol. Microbiol.">
        <title>Paenibacillus contaminans sp. nov., isolated from a contaminated laboratory plate.</title>
        <authorList>
            <person name="Chou J.H."/>
            <person name="Lee J.H."/>
            <person name="Lin M.C."/>
            <person name="Chang P.S."/>
            <person name="Arun A.B."/>
            <person name="Young C.C."/>
            <person name="Chen W.M."/>
        </authorList>
    </citation>
    <scope>NUCLEOTIDE SEQUENCE [LARGE SCALE GENOMIC DNA]</scope>
    <source>
        <strain evidence="2 3">CKOBP-6</strain>
    </source>
</reference>
<gene>
    <name evidence="2" type="ORF">DQG23_23510</name>
</gene>
<feature type="transmembrane region" description="Helical" evidence="1">
    <location>
        <begin position="6"/>
        <end position="22"/>
    </location>
</feature>
<keyword evidence="1" id="KW-0812">Transmembrane</keyword>
<dbReference type="Proteomes" id="UP000250369">
    <property type="component" value="Unassembled WGS sequence"/>
</dbReference>
<accession>A0A329MGB2</accession>
<dbReference type="AlphaFoldDB" id="A0A329MGB2"/>
<evidence type="ECO:0000313" key="2">
    <source>
        <dbReference type="EMBL" id="RAV18712.1"/>
    </source>
</evidence>
<dbReference type="EMBL" id="QMFB01000015">
    <property type="protein sequence ID" value="RAV18712.1"/>
    <property type="molecule type" value="Genomic_DNA"/>
</dbReference>
<dbReference type="NCBIfam" id="NF042414">
    <property type="entry name" value="CLC_0170_fam"/>
    <property type="match status" value="1"/>
</dbReference>
<feature type="transmembrane region" description="Helical" evidence="1">
    <location>
        <begin position="43"/>
        <end position="62"/>
    </location>
</feature>